<gene>
    <name evidence="1" type="ORF">GCWU000325_01027</name>
</gene>
<evidence type="ECO:0000313" key="1">
    <source>
        <dbReference type="EMBL" id="EEX71497.1"/>
    </source>
</evidence>
<dbReference type="HOGENOM" id="CLU_3314913_0_0_10"/>
<dbReference type="STRING" id="626522.GCWU000325_01027"/>
<organism evidence="1 2">
    <name type="scientific">Alloprevotella tannerae ATCC 51259</name>
    <dbReference type="NCBI Taxonomy" id="626522"/>
    <lineage>
        <taxon>Bacteria</taxon>
        <taxon>Pseudomonadati</taxon>
        <taxon>Bacteroidota</taxon>
        <taxon>Bacteroidia</taxon>
        <taxon>Bacteroidales</taxon>
        <taxon>Prevotellaceae</taxon>
        <taxon>Alloprevotella</taxon>
    </lineage>
</organism>
<proteinExistence type="predicted"/>
<name>C9LFN9_9BACT</name>
<accession>C9LFN9</accession>
<dbReference type="AlphaFoldDB" id="C9LFN9"/>
<comment type="caution">
    <text evidence="1">The sequence shown here is derived from an EMBL/GenBank/DDBJ whole genome shotgun (WGS) entry which is preliminary data.</text>
</comment>
<evidence type="ECO:0000313" key="2">
    <source>
        <dbReference type="Proteomes" id="UP000003460"/>
    </source>
</evidence>
<dbReference type="EMBL" id="ACIJ02000018">
    <property type="protein sequence ID" value="EEX71497.1"/>
    <property type="molecule type" value="Genomic_DNA"/>
</dbReference>
<keyword evidence="2" id="KW-1185">Reference proteome</keyword>
<sequence length="39" mass="4824">MLRKHIFKERITMQTYLHAEAYLPNNNPIKKRKIDERLI</sequence>
<dbReference type="Proteomes" id="UP000003460">
    <property type="component" value="Unassembled WGS sequence"/>
</dbReference>
<protein>
    <submittedName>
        <fullName evidence="1">Uncharacterized protein</fullName>
    </submittedName>
</protein>
<reference evidence="1" key="1">
    <citation type="submission" date="2009-09" db="EMBL/GenBank/DDBJ databases">
        <authorList>
            <person name="Weinstock G."/>
            <person name="Sodergren E."/>
            <person name="Clifton S."/>
            <person name="Fulton L."/>
            <person name="Fulton B."/>
            <person name="Courtney L."/>
            <person name="Fronick C."/>
            <person name="Harrison M."/>
            <person name="Strong C."/>
            <person name="Farmer C."/>
            <person name="Delahaunty K."/>
            <person name="Markovic C."/>
            <person name="Hall O."/>
            <person name="Minx P."/>
            <person name="Tomlinson C."/>
            <person name="Mitreva M."/>
            <person name="Nelson J."/>
            <person name="Hou S."/>
            <person name="Wollam A."/>
            <person name="Pepin K.H."/>
            <person name="Johnson M."/>
            <person name="Bhonagiri V."/>
            <person name="Nash W.E."/>
            <person name="Warren W."/>
            <person name="Chinwalla A."/>
            <person name="Mardis E.R."/>
            <person name="Wilson R.K."/>
        </authorList>
    </citation>
    <scope>NUCLEOTIDE SEQUENCE [LARGE SCALE GENOMIC DNA]</scope>
    <source>
        <strain evidence="1">ATCC 51259</strain>
    </source>
</reference>